<dbReference type="KEGG" id="mbd:MEBOL_003008"/>
<keyword evidence="1" id="KW-1133">Transmembrane helix</keyword>
<feature type="transmembrane region" description="Helical" evidence="1">
    <location>
        <begin position="58"/>
        <end position="79"/>
    </location>
</feature>
<dbReference type="RefSeq" id="WP_095978101.1">
    <property type="nucleotide sequence ID" value="NZ_CP022163.1"/>
</dbReference>
<dbReference type="Proteomes" id="UP000217289">
    <property type="component" value="Chromosome"/>
</dbReference>
<dbReference type="EMBL" id="CP022163">
    <property type="protein sequence ID" value="ATB29553.1"/>
    <property type="molecule type" value="Genomic_DNA"/>
</dbReference>
<dbReference type="AlphaFoldDB" id="A0A250IE88"/>
<keyword evidence="1" id="KW-0812">Transmembrane</keyword>
<proteinExistence type="predicted"/>
<feature type="transmembrane region" description="Helical" evidence="1">
    <location>
        <begin position="27"/>
        <end position="52"/>
    </location>
</feature>
<gene>
    <name evidence="2" type="ORF">MEBOL_003008</name>
</gene>
<name>A0A250IE88_9BACT</name>
<keyword evidence="3" id="KW-1185">Reference proteome</keyword>
<evidence type="ECO:0000313" key="2">
    <source>
        <dbReference type="EMBL" id="ATB29553.1"/>
    </source>
</evidence>
<sequence length="173" mass="18942">MAYARVPVMTHPSEPIDAHPPRSWRHFVAYLGLGWGLLELSAMAWACLQSFVQWEYDPVALLTLLASLAVIGVTLGLPGRLILSRNRRSSGAAYLASASLTTLSAVLLLVLYQFARRLIHGPSIESEHPEQDERMLLVLVAAALVRLAMLPALASHFFARRHSSSRAASGYTP</sequence>
<organism evidence="2 3">
    <name type="scientific">Melittangium boletus DSM 14713</name>
    <dbReference type="NCBI Taxonomy" id="1294270"/>
    <lineage>
        <taxon>Bacteria</taxon>
        <taxon>Pseudomonadati</taxon>
        <taxon>Myxococcota</taxon>
        <taxon>Myxococcia</taxon>
        <taxon>Myxococcales</taxon>
        <taxon>Cystobacterineae</taxon>
        <taxon>Archangiaceae</taxon>
        <taxon>Melittangium</taxon>
    </lineage>
</organism>
<feature type="transmembrane region" description="Helical" evidence="1">
    <location>
        <begin position="91"/>
        <end position="115"/>
    </location>
</feature>
<reference evidence="2 3" key="1">
    <citation type="submission" date="2017-06" db="EMBL/GenBank/DDBJ databases">
        <authorList>
            <person name="Kim H.J."/>
            <person name="Triplett B.A."/>
        </authorList>
    </citation>
    <scope>NUCLEOTIDE SEQUENCE [LARGE SCALE GENOMIC DNA]</scope>
    <source>
        <strain evidence="2 3">DSM 14713</strain>
    </source>
</reference>
<accession>A0A250IE88</accession>
<keyword evidence="1" id="KW-0472">Membrane</keyword>
<feature type="transmembrane region" description="Helical" evidence="1">
    <location>
        <begin position="135"/>
        <end position="159"/>
    </location>
</feature>
<protein>
    <submittedName>
        <fullName evidence="2">Uncharacterized protein</fullName>
    </submittedName>
</protein>
<evidence type="ECO:0000313" key="3">
    <source>
        <dbReference type="Proteomes" id="UP000217289"/>
    </source>
</evidence>
<evidence type="ECO:0000256" key="1">
    <source>
        <dbReference type="SAM" id="Phobius"/>
    </source>
</evidence>